<comment type="subcellular location">
    <subcellularLocation>
        <location evidence="1">Membrane</location>
    </subcellularLocation>
</comment>
<dbReference type="AlphaFoldDB" id="A0A3B3ZCP1"/>
<evidence type="ECO:0000313" key="9">
    <source>
        <dbReference type="Ensembl" id="ENSPMGP00000002390.1"/>
    </source>
</evidence>
<evidence type="ECO:0000256" key="5">
    <source>
        <dbReference type="PROSITE-ProRule" id="PRU00352"/>
    </source>
</evidence>
<dbReference type="InterPro" id="IPR015943">
    <property type="entry name" value="WD40/YVTN_repeat-like_dom_sf"/>
</dbReference>
<evidence type="ECO:0000256" key="6">
    <source>
        <dbReference type="SAM" id="MobiDB-lite"/>
    </source>
</evidence>
<dbReference type="InterPro" id="IPR027231">
    <property type="entry name" value="Semaphorin"/>
</dbReference>
<dbReference type="GO" id="GO:0007411">
    <property type="term" value="P:axon guidance"/>
    <property type="evidence" value="ECO:0007669"/>
    <property type="project" value="TreeGrafter"/>
</dbReference>
<dbReference type="STRING" id="409849.ENSPMGP00000002390"/>
<evidence type="ECO:0000256" key="1">
    <source>
        <dbReference type="ARBA" id="ARBA00004370"/>
    </source>
</evidence>
<dbReference type="InterPro" id="IPR016201">
    <property type="entry name" value="PSI"/>
</dbReference>
<reference evidence="9" key="2">
    <citation type="submission" date="2025-09" db="UniProtKB">
        <authorList>
            <consortium name="Ensembl"/>
        </authorList>
    </citation>
    <scope>IDENTIFICATION</scope>
</reference>
<evidence type="ECO:0000256" key="7">
    <source>
        <dbReference type="SAM" id="Phobius"/>
    </source>
</evidence>
<evidence type="ECO:0000313" key="10">
    <source>
        <dbReference type="Proteomes" id="UP000261520"/>
    </source>
</evidence>
<dbReference type="GO" id="GO:0071526">
    <property type="term" value="P:semaphorin-plexin signaling pathway"/>
    <property type="evidence" value="ECO:0007669"/>
    <property type="project" value="TreeGrafter"/>
</dbReference>
<evidence type="ECO:0000256" key="3">
    <source>
        <dbReference type="ARBA" id="ARBA00023157"/>
    </source>
</evidence>
<dbReference type="SMART" id="SM00630">
    <property type="entry name" value="Sema"/>
    <property type="match status" value="1"/>
</dbReference>
<dbReference type="InterPro" id="IPR001627">
    <property type="entry name" value="Semap_dom"/>
</dbReference>
<dbReference type="InterPro" id="IPR036352">
    <property type="entry name" value="Semap_dom_sf"/>
</dbReference>
<keyword evidence="3" id="KW-1015">Disulfide bond</keyword>
<feature type="region of interest" description="Disordered" evidence="6">
    <location>
        <begin position="494"/>
        <end position="517"/>
    </location>
</feature>
<dbReference type="InterPro" id="IPR002165">
    <property type="entry name" value="Plexin_repeat"/>
</dbReference>
<protein>
    <recommendedName>
        <fullName evidence="8">Sema domain-containing protein</fullName>
    </recommendedName>
</protein>
<dbReference type="GO" id="GO:0001755">
    <property type="term" value="P:neural crest cell migration"/>
    <property type="evidence" value="ECO:0007669"/>
    <property type="project" value="TreeGrafter"/>
</dbReference>
<feature type="domain" description="Sema" evidence="8">
    <location>
        <begin position="1"/>
        <end position="327"/>
    </location>
</feature>
<sequence>IFSMGRGRFCPWRRATSRRPDDGELYTGTVADYRGNRPVISRHLSEAGRGDLKLDDTLGWLEDPTFIRSMFVPTEEKIYYFFSEVGREYDFIDRLLVSRVAQICINDVGGQRTLQRRWTTFAKAQLLCQDDGELPYNLIQDIDMLAPGEGASPEDTLFYGVFTSQWRLNSGLSAVCVFNLGAFRSAFSGSYKVLNRDTLQWSSRLQEKIASPGECGLHNSSDSALRFVKENFLTDESVRPVDRRLTLVSQHSYSRISVQRVQAGGKDKTVAHMIMSGLIHKAVLLQSGYHIIEEIQVFKQPQTITGMKLSKDVILIGTSEGVLRLPMANCSFYRTCAQCVLSRDPFCGWDSGRRVCMEVGRSVASALAQDVEQGQVDDVHTTVLYVCVAAPCPPSVLVTVSLNEVVWLHCPALSLLSRQQWERPNSRLSEQLYLQLDDGSLSFVATPATLGHYLCVSVEKGFQQTMAVYQVRQNSIPISPSSSAPTQLLTEHLTEHPTEHRTHPRGPPASTPPLHMDSSVPRDFGEAPGAPCYLKELLIVSGLLVLCFSLLLTLLMYTVHLHSHNRTAPQPPTPPRPRGSAMESRPKGQHSNSSFNGHLPVVPL</sequence>
<keyword evidence="2 7" id="KW-0472">Membrane</keyword>
<dbReference type="GO" id="GO:0005886">
    <property type="term" value="C:plasma membrane"/>
    <property type="evidence" value="ECO:0007669"/>
    <property type="project" value="TreeGrafter"/>
</dbReference>
<dbReference type="Gene3D" id="3.30.1680.10">
    <property type="entry name" value="ligand-binding face of the semaphorins, domain 2"/>
    <property type="match status" value="1"/>
</dbReference>
<dbReference type="GO" id="GO:0030335">
    <property type="term" value="P:positive regulation of cell migration"/>
    <property type="evidence" value="ECO:0007669"/>
    <property type="project" value="TreeGrafter"/>
</dbReference>
<dbReference type="Pfam" id="PF01437">
    <property type="entry name" value="PSI"/>
    <property type="match status" value="1"/>
</dbReference>
<dbReference type="SMART" id="SM00423">
    <property type="entry name" value="PSI"/>
    <property type="match status" value="1"/>
</dbReference>
<name>A0A3B3ZCP1_9GOBI</name>
<keyword evidence="4" id="KW-0325">Glycoprotein</keyword>
<dbReference type="SUPFAM" id="SSF103575">
    <property type="entry name" value="Plexin repeat"/>
    <property type="match status" value="1"/>
</dbReference>
<dbReference type="PANTHER" id="PTHR11036">
    <property type="entry name" value="SEMAPHORIN"/>
    <property type="match status" value="1"/>
</dbReference>
<feature type="region of interest" description="Disordered" evidence="6">
    <location>
        <begin position="564"/>
        <end position="604"/>
    </location>
</feature>
<dbReference type="PANTHER" id="PTHR11036:SF145">
    <property type="entry name" value="SEMAPHORIN-4A ISOFORM X1-RELATED"/>
    <property type="match status" value="1"/>
</dbReference>
<dbReference type="SUPFAM" id="SSF101912">
    <property type="entry name" value="Sema domain"/>
    <property type="match status" value="1"/>
</dbReference>
<proteinExistence type="predicted"/>
<feature type="transmembrane region" description="Helical" evidence="7">
    <location>
        <begin position="537"/>
        <end position="557"/>
    </location>
</feature>
<keyword evidence="7" id="KW-0812">Transmembrane</keyword>
<dbReference type="PROSITE" id="PS51004">
    <property type="entry name" value="SEMA"/>
    <property type="match status" value="1"/>
</dbReference>
<dbReference type="Proteomes" id="UP000261520">
    <property type="component" value="Unplaced"/>
</dbReference>
<dbReference type="Gene3D" id="2.130.10.10">
    <property type="entry name" value="YVTN repeat-like/Quinoprotein amine dehydrogenase"/>
    <property type="match status" value="1"/>
</dbReference>
<organism evidence="9 10">
    <name type="scientific">Periophthalmus magnuspinnatus</name>
    <dbReference type="NCBI Taxonomy" id="409849"/>
    <lineage>
        <taxon>Eukaryota</taxon>
        <taxon>Metazoa</taxon>
        <taxon>Chordata</taxon>
        <taxon>Craniata</taxon>
        <taxon>Vertebrata</taxon>
        <taxon>Euteleostomi</taxon>
        <taxon>Actinopterygii</taxon>
        <taxon>Neopterygii</taxon>
        <taxon>Teleostei</taxon>
        <taxon>Neoteleostei</taxon>
        <taxon>Acanthomorphata</taxon>
        <taxon>Gobiaria</taxon>
        <taxon>Gobiiformes</taxon>
        <taxon>Gobioidei</taxon>
        <taxon>Gobiidae</taxon>
        <taxon>Oxudercinae</taxon>
        <taxon>Periophthalmus</taxon>
    </lineage>
</organism>
<dbReference type="Ensembl" id="ENSPMGT00000002535.1">
    <property type="protein sequence ID" value="ENSPMGP00000002390.1"/>
    <property type="gene ID" value="ENSPMGG00000002093.1"/>
</dbReference>
<keyword evidence="10" id="KW-1185">Reference proteome</keyword>
<evidence type="ECO:0000259" key="8">
    <source>
        <dbReference type="PROSITE" id="PS51004"/>
    </source>
</evidence>
<accession>A0A3B3ZCP1</accession>
<evidence type="ECO:0000256" key="4">
    <source>
        <dbReference type="ARBA" id="ARBA00023180"/>
    </source>
</evidence>
<comment type="caution">
    <text evidence="5">Lacks conserved residue(s) required for the propagation of feature annotation.</text>
</comment>
<keyword evidence="7" id="KW-1133">Transmembrane helix</keyword>
<evidence type="ECO:0000256" key="2">
    <source>
        <dbReference type="ARBA" id="ARBA00023136"/>
    </source>
</evidence>
<reference evidence="9" key="1">
    <citation type="submission" date="2025-08" db="UniProtKB">
        <authorList>
            <consortium name="Ensembl"/>
        </authorList>
    </citation>
    <scope>IDENTIFICATION</scope>
</reference>
<dbReference type="GO" id="GO:0030215">
    <property type="term" value="F:semaphorin receptor binding"/>
    <property type="evidence" value="ECO:0007669"/>
    <property type="project" value="InterPro"/>
</dbReference>
<dbReference type="GO" id="GO:0045499">
    <property type="term" value="F:chemorepellent activity"/>
    <property type="evidence" value="ECO:0007669"/>
    <property type="project" value="TreeGrafter"/>
</dbReference>
<dbReference type="Pfam" id="PF01403">
    <property type="entry name" value="Sema"/>
    <property type="match status" value="1"/>
</dbReference>